<name>A0ABV3T2S0_9ACTN</name>
<dbReference type="RefSeq" id="WP_367995477.1">
    <property type="nucleotide sequence ID" value="NZ_JBFPJR010000046.1"/>
</dbReference>
<evidence type="ECO:0000313" key="4">
    <source>
        <dbReference type="Proteomes" id="UP001556631"/>
    </source>
</evidence>
<proteinExistence type="predicted"/>
<feature type="transmembrane region" description="Helical" evidence="1">
    <location>
        <begin position="83"/>
        <end position="102"/>
    </location>
</feature>
<keyword evidence="4" id="KW-1185">Reference proteome</keyword>
<keyword evidence="1" id="KW-0472">Membrane</keyword>
<dbReference type="Proteomes" id="UP001556631">
    <property type="component" value="Unassembled WGS sequence"/>
</dbReference>
<dbReference type="InterPro" id="IPR006976">
    <property type="entry name" value="VanZ-like"/>
</dbReference>
<evidence type="ECO:0000256" key="1">
    <source>
        <dbReference type="SAM" id="Phobius"/>
    </source>
</evidence>
<comment type="caution">
    <text evidence="3">The sequence shown here is derived from an EMBL/GenBank/DDBJ whole genome shotgun (WGS) entry which is preliminary data.</text>
</comment>
<dbReference type="PANTHER" id="PTHR36834:SF1">
    <property type="entry name" value="INTEGRAL MEMBRANE PROTEIN"/>
    <property type="match status" value="1"/>
</dbReference>
<evidence type="ECO:0000259" key="2">
    <source>
        <dbReference type="Pfam" id="PF04892"/>
    </source>
</evidence>
<dbReference type="EMBL" id="JBFPJR010000046">
    <property type="protein sequence ID" value="MEX0429511.1"/>
    <property type="molecule type" value="Genomic_DNA"/>
</dbReference>
<gene>
    <name evidence="3" type="ORF">AB3X52_17980</name>
</gene>
<feature type="transmembrane region" description="Helical" evidence="1">
    <location>
        <begin position="114"/>
        <end position="137"/>
    </location>
</feature>
<reference evidence="3 4" key="1">
    <citation type="submission" date="2024-07" db="EMBL/GenBank/DDBJ databases">
        <authorList>
            <person name="Lee S."/>
            <person name="Kang M."/>
        </authorList>
    </citation>
    <scope>NUCLEOTIDE SEQUENCE [LARGE SCALE GENOMIC DNA]</scope>
    <source>
        <strain evidence="3 4">DS6</strain>
    </source>
</reference>
<dbReference type="Pfam" id="PF04892">
    <property type="entry name" value="VanZ"/>
    <property type="match status" value="1"/>
</dbReference>
<organism evidence="3 4">
    <name type="scientific">Nocardioides eburneus</name>
    <dbReference type="NCBI Taxonomy" id="3231482"/>
    <lineage>
        <taxon>Bacteria</taxon>
        <taxon>Bacillati</taxon>
        <taxon>Actinomycetota</taxon>
        <taxon>Actinomycetes</taxon>
        <taxon>Propionibacteriales</taxon>
        <taxon>Nocardioidaceae</taxon>
        <taxon>Nocardioides</taxon>
    </lineage>
</organism>
<keyword evidence="1" id="KW-1133">Transmembrane helix</keyword>
<feature type="transmembrane region" description="Helical" evidence="1">
    <location>
        <begin position="60"/>
        <end position="78"/>
    </location>
</feature>
<keyword evidence="1" id="KW-0812">Transmembrane</keyword>
<dbReference type="InterPro" id="IPR053150">
    <property type="entry name" value="Teicoplanin_resist-assoc"/>
</dbReference>
<feature type="domain" description="VanZ-like" evidence="2">
    <location>
        <begin position="15"/>
        <end position="131"/>
    </location>
</feature>
<protein>
    <submittedName>
        <fullName evidence="3">VanZ family protein</fullName>
    </submittedName>
</protein>
<accession>A0ABV3T2S0</accession>
<sequence length="150" mass="16615">MLHRHPFLSLVTGGYLLFVAWLTLTPQPIGPDQQDLILRALDALHRHGYAESLDYGRLEFLANIGLFVPIGMFLLLLFGAGGWWAAAIASFAMTCGIEYAQRYIPGRVSDERDLVANGLGALIGIAVALVLTMPATLRRRRRRRLQRATA</sequence>
<dbReference type="PANTHER" id="PTHR36834">
    <property type="entry name" value="MEMBRANE PROTEIN-RELATED"/>
    <property type="match status" value="1"/>
</dbReference>
<feature type="transmembrane region" description="Helical" evidence="1">
    <location>
        <begin position="7"/>
        <end position="24"/>
    </location>
</feature>
<evidence type="ECO:0000313" key="3">
    <source>
        <dbReference type="EMBL" id="MEX0429511.1"/>
    </source>
</evidence>